<keyword evidence="4" id="KW-1185">Reference proteome</keyword>
<sequence length="250" mass="28162">MKLWIIQLLAIISLAPCLISAQNSTLSSQISPSARLNLPSSSEAKTTASSSRISASAGSSDQVSNRPSTTISRTSLPSTISTTTSAASATTPAPTNTEVTAYLRTYSWSSPVEPTTTMWKMDVHNLQCNHEEDYPGHAEIQQFSVMGVIEWICRDAYEGRWWLEYGKKPYVKEYFDNNTNKHRLTWSWLPQCKMKEDVYWFMNPVPGLRWVWHKQQCRFILSDAWINCDNGGVGGSYDVGCLRYRLESGI</sequence>
<feature type="chain" id="PRO_5040377203" evidence="2">
    <location>
        <begin position="22"/>
        <end position="250"/>
    </location>
</feature>
<protein>
    <submittedName>
        <fullName evidence="3">Uncharacterized protein</fullName>
    </submittedName>
</protein>
<dbReference type="OrthoDB" id="1896086at2759"/>
<keyword evidence="2" id="KW-0732">Signal</keyword>
<feature type="compositionally biased region" description="Low complexity" evidence="1">
    <location>
        <begin position="40"/>
        <end position="93"/>
    </location>
</feature>
<dbReference type="EMBL" id="PVQB02000174">
    <property type="protein sequence ID" value="KAF4341815.1"/>
    <property type="molecule type" value="Genomic_DNA"/>
</dbReference>
<organism evidence="3 4">
    <name type="scientific">Fusarium beomiforme</name>
    <dbReference type="NCBI Taxonomy" id="44412"/>
    <lineage>
        <taxon>Eukaryota</taxon>
        <taxon>Fungi</taxon>
        <taxon>Dikarya</taxon>
        <taxon>Ascomycota</taxon>
        <taxon>Pezizomycotina</taxon>
        <taxon>Sordariomycetes</taxon>
        <taxon>Hypocreomycetidae</taxon>
        <taxon>Hypocreales</taxon>
        <taxon>Nectriaceae</taxon>
        <taxon>Fusarium</taxon>
        <taxon>Fusarium burgessii species complex</taxon>
    </lineage>
</organism>
<evidence type="ECO:0000313" key="4">
    <source>
        <dbReference type="Proteomes" id="UP000730481"/>
    </source>
</evidence>
<dbReference type="Proteomes" id="UP000730481">
    <property type="component" value="Unassembled WGS sequence"/>
</dbReference>
<reference evidence="3" key="2">
    <citation type="submission" date="2020-02" db="EMBL/GenBank/DDBJ databases">
        <title>Identification and distribution of gene clusters putatively required for synthesis of sphingolipid metabolism inhibitors in phylogenetically diverse species of the filamentous fungus Fusarium.</title>
        <authorList>
            <person name="Kim H.-S."/>
            <person name="Busman M."/>
            <person name="Brown D.W."/>
            <person name="Divon H."/>
            <person name="Uhlig S."/>
            <person name="Proctor R.H."/>
        </authorList>
    </citation>
    <scope>NUCLEOTIDE SEQUENCE</scope>
    <source>
        <strain evidence="3">NRRL 25174</strain>
    </source>
</reference>
<comment type="caution">
    <text evidence="3">The sequence shown here is derived from an EMBL/GenBank/DDBJ whole genome shotgun (WGS) entry which is preliminary data.</text>
</comment>
<proteinExistence type="predicted"/>
<evidence type="ECO:0000256" key="1">
    <source>
        <dbReference type="SAM" id="MobiDB-lite"/>
    </source>
</evidence>
<dbReference type="AlphaFoldDB" id="A0A9P5E031"/>
<evidence type="ECO:0000313" key="3">
    <source>
        <dbReference type="EMBL" id="KAF4341815.1"/>
    </source>
</evidence>
<feature type="region of interest" description="Disordered" evidence="1">
    <location>
        <begin position="30"/>
        <end position="93"/>
    </location>
</feature>
<gene>
    <name evidence="3" type="ORF">FBEOM_4272</name>
</gene>
<feature type="signal peptide" evidence="2">
    <location>
        <begin position="1"/>
        <end position="21"/>
    </location>
</feature>
<accession>A0A9P5E031</accession>
<name>A0A9P5E031_9HYPO</name>
<reference evidence="3" key="1">
    <citation type="journal article" date="2017" name="Mycologia">
        <title>Fusarium algeriense, sp. nov., a novel toxigenic crown rot pathogen of durum wheat from Algeria is nested in the Fusarium burgessii species complex.</title>
        <authorList>
            <person name="Laraba I."/>
            <person name="Keddad A."/>
            <person name="Boureghda H."/>
            <person name="Abdallah N."/>
            <person name="Vaughan M.M."/>
            <person name="Proctor R.H."/>
            <person name="Busman M."/>
            <person name="O'Donnell K."/>
        </authorList>
    </citation>
    <scope>NUCLEOTIDE SEQUENCE</scope>
    <source>
        <strain evidence="3">NRRL 25174</strain>
    </source>
</reference>
<evidence type="ECO:0000256" key="2">
    <source>
        <dbReference type="SAM" id="SignalP"/>
    </source>
</evidence>